<accession>A0A5C6RJJ0</accession>
<reference evidence="1 2" key="1">
    <citation type="submission" date="2019-08" db="EMBL/GenBank/DDBJ databases">
        <title>Genome of Phaeodactylibacter luteus.</title>
        <authorList>
            <person name="Bowman J.P."/>
        </authorList>
    </citation>
    <scope>NUCLEOTIDE SEQUENCE [LARGE SCALE GENOMIC DNA]</scope>
    <source>
        <strain evidence="1 2">KCTC 42180</strain>
    </source>
</reference>
<organism evidence="1 2">
    <name type="scientific">Phaeodactylibacter luteus</name>
    <dbReference type="NCBI Taxonomy" id="1564516"/>
    <lineage>
        <taxon>Bacteria</taxon>
        <taxon>Pseudomonadati</taxon>
        <taxon>Bacteroidota</taxon>
        <taxon>Saprospiria</taxon>
        <taxon>Saprospirales</taxon>
        <taxon>Haliscomenobacteraceae</taxon>
        <taxon>Phaeodactylibacter</taxon>
    </lineage>
</organism>
<comment type="caution">
    <text evidence="1">The sequence shown here is derived from an EMBL/GenBank/DDBJ whole genome shotgun (WGS) entry which is preliminary data.</text>
</comment>
<gene>
    <name evidence="1" type="ORF">FRY97_14690</name>
</gene>
<proteinExistence type="predicted"/>
<evidence type="ECO:0000313" key="1">
    <source>
        <dbReference type="EMBL" id="TXB62293.1"/>
    </source>
</evidence>
<evidence type="ECO:0000313" key="2">
    <source>
        <dbReference type="Proteomes" id="UP000321580"/>
    </source>
</evidence>
<dbReference type="AlphaFoldDB" id="A0A5C6RJJ0"/>
<sequence>MPLLTNSGLDTFNFDLLSFSIGRVETGSLLPSEVFSGSILNYSGPGTYPLLDAGSVAEGGVFTLLYTDYESSDSLYAIGYFYSPSSPQQGSITITRDDSQLLEATFSLPSADTFGETGLMEGAFSIEVD</sequence>
<protein>
    <submittedName>
        <fullName evidence="1">Uncharacterized protein</fullName>
    </submittedName>
</protein>
<dbReference type="RefSeq" id="WP_147168314.1">
    <property type="nucleotide sequence ID" value="NZ_VOOR01000032.1"/>
</dbReference>
<name>A0A5C6RJJ0_9BACT</name>
<keyword evidence="2" id="KW-1185">Reference proteome</keyword>
<dbReference type="EMBL" id="VOOR01000032">
    <property type="protein sequence ID" value="TXB62293.1"/>
    <property type="molecule type" value="Genomic_DNA"/>
</dbReference>
<dbReference type="Proteomes" id="UP000321580">
    <property type="component" value="Unassembled WGS sequence"/>
</dbReference>